<sequence>MFLINCDLNVEKQQSDLGHVTAELISNGFLENHMLSDFETISLDSLQDFGELIKEMQSLSCEEKSIGLEFEQNDTIYKLTGWTECPTSGVISCYFNRNTIIIKNDSLKNLSENWDKMVHISRLDEEIKSISLKDYNFQHDRDILKPALIHLYIEDKFSILKTKEVLKEITRQFKKINSEMGTGFFRYNILFEEFSMLDIPPPPPEAKIK</sequence>
<dbReference type="EMBL" id="QTJX01000002">
    <property type="protein sequence ID" value="RDY59395.1"/>
    <property type="molecule type" value="Genomic_DNA"/>
</dbReference>
<dbReference type="Proteomes" id="UP000261828">
    <property type="component" value="Unassembled WGS sequence"/>
</dbReference>
<evidence type="ECO:0000313" key="1">
    <source>
        <dbReference type="EMBL" id="RDY59395.1"/>
    </source>
</evidence>
<reference evidence="1 2" key="1">
    <citation type="submission" date="2018-08" db="EMBL/GenBank/DDBJ databases">
        <title>Muricauda nanhaiensis sp. nov., isolated from seawater of the South China Sea.</title>
        <authorList>
            <person name="Dang Y."/>
        </authorList>
    </citation>
    <scope>NUCLEOTIDE SEQUENCE [LARGE SCALE GENOMIC DNA]</scope>
    <source>
        <strain evidence="1 2">SM1704</strain>
    </source>
</reference>
<organism evidence="1 2">
    <name type="scientific">Flagellimonas nanhaiensis</name>
    <dbReference type="NCBI Taxonomy" id="2292706"/>
    <lineage>
        <taxon>Bacteria</taxon>
        <taxon>Pseudomonadati</taxon>
        <taxon>Bacteroidota</taxon>
        <taxon>Flavobacteriia</taxon>
        <taxon>Flavobacteriales</taxon>
        <taxon>Flavobacteriaceae</taxon>
        <taxon>Flagellimonas</taxon>
    </lineage>
</organism>
<keyword evidence="2" id="KW-1185">Reference proteome</keyword>
<proteinExistence type="predicted"/>
<accession>A0A371JPF4</accession>
<protein>
    <submittedName>
        <fullName evidence="1">Uncharacterized protein</fullName>
    </submittedName>
</protein>
<name>A0A371JPF4_9FLAO</name>
<gene>
    <name evidence="1" type="ORF">DX873_08385</name>
</gene>
<dbReference type="AlphaFoldDB" id="A0A371JPF4"/>
<evidence type="ECO:0000313" key="2">
    <source>
        <dbReference type="Proteomes" id="UP000261828"/>
    </source>
</evidence>
<comment type="caution">
    <text evidence="1">The sequence shown here is derived from an EMBL/GenBank/DDBJ whole genome shotgun (WGS) entry which is preliminary data.</text>
</comment>